<dbReference type="Gene3D" id="3.40.1260.10">
    <property type="entry name" value="DsrEFH-like"/>
    <property type="match status" value="1"/>
</dbReference>
<gene>
    <name evidence="1" type="ORF">EUV02_06770</name>
</gene>
<evidence type="ECO:0000313" key="2">
    <source>
        <dbReference type="Proteomes" id="UP000297737"/>
    </source>
</evidence>
<evidence type="ECO:0000313" key="1">
    <source>
        <dbReference type="EMBL" id="TFU02907.1"/>
    </source>
</evidence>
<dbReference type="AlphaFoldDB" id="A0A4Y9ELJ9"/>
<name>A0A4Y9ELJ9_9SPHN</name>
<organism evidence="1 2">
    <name type="scientific">Glacieibacterium arshaanense</name>
    <dbReference type="NCBI Taxonomy" id="2511025"/>
    <lineage>
        <taxon>Bacteria</taxon>
        <taxon>Pseudomonadati</taxon>
        <taxon>Pseudomonadota</taxon>
        <taxon>Alphaproteobacteria</taxon>
        <taxon>Sphingomonadales</taxon>
        <taxon>Sphingosinicellaceae</taxon>
        <taxon>Glacieibacterium</taxon>
    </lineage>
</organism>
<dbReference type="InterPro" id="IPR027396">
    <property type="entry name" value="DsrEFH-like"/>
</dbReference>
<comment type="caution">
    <text evidence="1">The sequence shown here is derived from an EMBL/GenBank/DDBJ whole genome shotgun (WGS) entry which is preliminary data.</text>
</comment>
<dbReference type="EMBL" id="SIHO01000002">
    <property type="protein sequence ID" value="TFU02907.1"/>
    <property type="molecule type" value="Genomic_DNA"/>
</dbReference>
<sequence>MSALAIIVTEPDRIDAALRLAAAAAALSRPVAMLFDGSAVTSLRHGVAPELLTDAMALGVRVTACQTGLAAAGMQADALASGVDTGGMVGFLAEQAGAQVVLA</sequence>
<reference evidence="1 2" key="1">
    <citation type="submission" date="2019-02" db="EMBL/GenBank/DDBJ databases">
        <title>Polymorphobacter sp. isolated from the lake at the Tibet of China.</title>
        <authorList>
            <person name="Li A."/>
        </authorList>
    </citation>
    <scope>NUCLEOTIDE SEQUENCE [LARGE SCALE GENOMIC DNA]</scope>
    <source>
        <strain evidence="1 2">DJ1R-1</strain>
    </source>
</reference>
<dbReference type="SUPFAM" id="SSF75169">
    <property type="entry name" value="DsrEFH-like"/>
    <property type="match status" value="1"/>
</dbReference>
<accession>A0A4Y9ELJ9</accession>
<dbReference type="RefSeq" id="WP_135245501.1">
    <property type="nucleotide sequence ID" value="NZ_SIHO01000002.1"/>
</dbReference>
<protein>
    <submittedName>
        <fullName evidence="1">Peroxiredoxin</fullName>
    </submittedName>
</protein>
<dbReference type="InterPro" id="IPR003787">
    <property type="entry name" value="Sulphur_relay_DsrE/F-like"/>
</dbReference>
<keyword evidence="2" id="KW-1185">Reference proteome</keyword>
<dbReference type="Proteomes" id="UP000297737">
    <property type="component" value="Unassembled WGS sequence"/>
</dbReference>
<proteinExistence type="predicted"/>
<dbReference type="OrthoDB" id="7567342at2"/>
<dbReference type="Pfam" id="PF02635">
    <property type="entry name" value="DsrE"/>
    <property type="match status" value="1"/>
</dbReference>